<dbReference type="AlphaFoldDB" id="A0A6N2ZRR6"/>
<accession>A0A6N2ZRR6</accession>
<sequence>MLHKAEINEQGVCLDGKPLKGVRSYRLSHYEGENTAALLLEMDVTILPNVRNSKFNTLLDKGKK</sequence>
<proteinExistence type="predicted"/>
<reference evidence="1" key="1">
    <citation type="submission" date="2019-11" db="EMBL/GenBank/DDBJ databases">
        <authorList>
            <person name="Feng L."/>
        </authorList>
    </citation>
    <scope>NUCLEOTIDE SEQUENCE</scope>
    <source>
        <strain evidence="1">RgnavusLFYP36</strain>
    </source>
</reference>
<organism evidence="1">
    <name type="scientific">Mediterraneibacter gnavus</name>
    <name type="common">Ruminococcus gnavus</name>
    <dbReference type="NCBI Taxonomy" id="33038"/>
    <lineage>
        <taxon>Bacteria</taxon>
        <taxon>Bacillati</taxon>
        <taxon>Bacillota</taxon>
        <taxon>Clostridia</taxon>
        <taxon>Lachnospirales</taxon>
        <taxon>Lachnospiraceae</taxon>
        <taxon>Mediterraneibacter</taxon>
    </lineage>
</organism>
<protein>
    <submittedName>
        <fullName evidence="1">Uncharacterized protein</fullName>
    </submittedName>
</protein>
<name>A0A6N2ZRR6_MEDGN</name>
<dbReference type="EMBL" id="CACRUU010000029">
    <property type="protein sequence ID" value="VYT82071.1"/>
    <property type="molecule type" value="Genomic_DNA"/>
</dbReference>
<gene>
    <name evidence="1" type="ORF">RGLFYP36_03281</name>
</gene>
<evidence type="ECO:0000313" key="1">
    <source>
        <dbReference type="EMBL" id="VYT82071.1"/>
    </source>
</evidence>